<dbReference type="Gene3D" id="1.10.150.240">
    <property type="entry name" value="Putative phosphatase, domain 2"/>
    <property type="match status" value="1"/>
</dbReference>
<dbReference type="InterPro" id="IPR023198">
    <property type="entry name" value="PGP-like_dom2"/>
</dbReference>
<sequence>MIYPVIFDLDGTLIDSLPNIAEAGNRLLKAHGLTPRETARFAPYVGHGEGVFIERLIADSDLDGSAAELLPEFIEHYISVGAKTRMMPGARTALEALQQRGVPLGLVTNKPAAPLGAVIEKLGLGPVFDCIVAGDDLAQRKPHPAPLLHCMGELGADRCLFVGDSMVDARTARAAEQPFALYTKGIRTEPISALSHTWAFDDFGAGFDAVYGAFAG</sequence>
<comment type="pathway">
    <text evidence="2">Organic acid metabolism; glycolate biosynthesis; glycolate from 2-phosphoglycolate: step 1/1.</text>
</comment>
<dbReference type="EMBL" id="JADQAZ010000001">
    <property type="protein sequence ID" value="MBT0957242.1"/>
    <property type="molecule type" value="Genomic_DNA"/>
</dbReference>
<dbReference type="GO" id="GO:0006281">
    <property type="term" value="P:DNA repair"/>
    <property type="evidence" value="ECO:0007669"/>
    <property type="project" value="TreeGrafter"/>
</dbReference>
<dbReference type="EC" id="3.1.3.18" evidence="4"/>
<evidence type="ECO:0000256" key="1">
    <source>
        <dbReference type="ARBA" id="ARBA00000830"/>
    </source>
</evidence>
<dbReference type="Pfam" id="PF00702">
    <property type="entry name" value="Hydrolase"/>
    <property type="match status" value="1"/>
</dbReference>
<dbReference type="PRINTS" id="PR00413">
    <property type="entry name" value="HADHALOGNASE"/>
</dbReference>
<comment type="caution">
    <text evidence="5">The sequence shown here is derived from an EMBL/GenBank/DDBJ whole genome shotgun (WGS) entry which is preliminary data.</text>
</comment>
<dbReference type="Proteomes" id="UP001315686">
    <property type="component" value="Unassembled WGS sequence"/>
</dbReference>
<dbReference type="SFLD" id="SFLDG01129">
    <property type="entry name" value="C1.5:_HAD__Beta-PGM__Phosphata"/>
    <property type="match status" value="1"/>
</dbReference>
<keyword evidence="6" id="KW-1185">Reference proteome</keyword>
<dbReference type="GO" id="GO:0005829">
    <property type="term" value="C:cytosol"/>
    <property type="evidence" value="ECO:0007669"/>
    <property type="project" value="TreeGrafter"/>
</dbReference>
<name>A0AAP2CQ90_9RHOB</name>
<reference evidence="5 6" key="1">
    <citation type="journal article" date="2021" name="Arch. Microbiol.">
        <title>Harenicola maris gen. nov., sp. nov. isolated from the Sea of Japan shallow sediments.</title>
        <authorList>
            <person name="Romanenko L.A."/>
            <person name="Kurilenko V.V."/>
            <person name="Chernysheva N.Y."/>
            <person name="Tekutyeva L.A."/>
            <person name="Velansky P.V."/>
            <person name="Svetashev V.I."/>
            <person name="Isaeva M.P."/>
        </authorList>
    </citation>
    <scope>NUCLEOTIDE SEQUENCE [LARGE SCALE GENOMIC DNA]</scope>
    <source>
        <strain evidence="5 6">KMM 3653</strain>
    </source>
</reference>
<gene>
    <name evidence="5" type="ORF">IV417_07590</name>
</gene>
<dbReference type="NCBIfam" id="TIGR01549">
    <property type="entry name" value="HAD-SF-IA-v1"/>
    <property type="match status" value="1"/>
</dbReference>
<evidence type="ECO:0000313" key="5">
    <source>
        <dbReference type="EMBL" id="MBT0957242.1"/>
    </source>
</evidence>
<evidence type="ECO:0000256" key="4">
    <source>
        <dbReference type="ARBA" id="ARBA00013078"/>
    </source>
</evidence>
<dbReference type="InterPro" id="IPR023214">
    <property type="entry name" value="HAD_sf"/>
</dbReference>
<dbReference type="RefSeq" id="WP_327793418.1">
    <property type="nucleotide sequence ID" value="NZ_JADQAZ010000001.1"/>
</dbReference>
<evidence type="ECO:0000256" key="2">
    <source>
        <dbReference type="ARBA" id="ARBA00004818"/>
    </source>
</evidence>
<dbReference type="GO" id="GO:0008967">
    <property type="term" value="F:phosphoglycolate phosphatase activity"/>
    <property type="evidence" value="ECO:0007669"/>
    <property type="project" value="UniProtKB-EC"/>
</dbReference>
<dbReference type="InterPro" id="IPR050155">
    <property type="entry name" value="HAD-like_hydrolase_sf"/>
</dbReference>
<dbReference type="InterPro" id="IPR036412">
    <property type="entry name" value="HAD-like_sf"/>
</dbReference>
<evidence type="ECO:0000313" key="6">
    <source>
        <dbReference type="Proteomes" id="UP001315686"/>
    </source>
</evidence>
<dbReference type="AlphaFoldDB" id="A0AAP2CQ90"/>
<dbReference type="InterPro" id="IPR006439">
    <property type="entry name" value="HAD-SF_hydro_IA"/>
</dbReference>
<dbReference type="SFLD" id="SFLDS00003">
    <property type="entry name" value="Haloacid_Dehalogenase"/>
    <property type="match status" value="1"/>
</dbReference>
<dbReference type="PANTHER" id="PTHR43434">
    <property type="entry name" value="PHOSPHOGLYCOLATE PHOSPHATASE"/>
    <property type="match status" value="1"/>
</dbReference>
<keyword evidence="5" id="KW-0378">Hydrolase</keyword>
<accession>A0AAP2CQ90</accession>
<dbReference type="SUPFAM" id="SSF56784">
    <property type="entry name" value="HAD-like"/>
    <property type="match status" value="1"/>
</dbReference>
<dbReference type="Gene3D" id="3.40.50.1000">
    <property type="entry name" value="HAD superfamily/HAD-like"/>
    <property type="match status" value="1"/>
</dbReference>
<evidence type="ECO:0000256" key="3">
    <source>
        <dbReference type="ARBA" id="ARBA00006171"/>
    </source>
</evidence>
<organism evidence="5 6">
    <name type="scientific">Harenicola maris</name>
    <dbReference type="NCBI Taxonomy" id="2841044"/>
    <lineage>
        <taxon>Bacteria</taxon>
        <taxon>Pseudomonadati</taxon>
        <taxon>Pseudomonadota</taxon>
        <taxon>Alphaproteobacteria</taxon>
        <taxon>Rhodobacterales</taxon>
        <taxon>Paracoccaceae</taxon>
        <taxon>Harenicola</taxon>
    </lineage>
</organism>
<comment type="similarity">
    <text evidence="3">Belongs to the HAD-like hydrolase superfamily. CbbY/CbbZ/Gph/YieH family.</text>
</comment>
<dbReference type="PANTHER" id="PTHR43434:SF1">
    <property type="entry name" value="PHOSPHOGLYCOLATE PHOSPHATASE"/>
    <property type="match status" value="1"/>
</dbReference>
<protein>
    <recommendedName>
        <fullName evidence="4">phosphoglycolate phosphatase</fullName>
        <ecNumber evidence="4">3.1.3.18</ecNumber>
    </recommendedName>
</protein>
<comment type="catalytic activity">
    <reaction evidence="1">
        <text>2-phosphoglycolate + H2O = glycolate + phosphate</text>
        <dbReference type="Rhea" id="RHEA:14369"/>
        <dbReference type="ChEBI" id="CHEBI:15377"/>
        <dbReference type="ChEBI" id="CHEBI:29805"/>
        <dbReference type="ChEBI" id="CHEBI:43474"/>
        <dbReference type="ChEBI" id="CHEBI:58033"/>
        <dbReference type="EC" id="3.1.3.18"/>
    </reaction>
</comment>
<proteinExistence type="inferred from homology"/>